<dbReference type="Pfam" id="PF00106">
    <property type="entry name" value="adh_short"/>
    <property type="match status" value="1"/>
</dbReference>
<dbReference type="SUPFAM" id="SSF51735">
    <property type="entry name" value="NAD(P)-binding Rossmann-fold domains"/>
    <property type="match status" value="1"/>
</dbReference>
<accession>A0A0W1AXF2</accession>
<dbReference type="GO" id="GO:0016491">
    <property type="term" value="F:oxidoreductase activity"/>
    <property type="evidence" value="ECO:0007669"/>
    <property type="project" value="UniProtKB-KW"/>
</dbReference>
<gene>
    <name evidence="4" type="ORF">UQ64_17755</name>
</gene>
<organism evidence="4 5">
    <name type="scientific">Paenibacillus etheri</name>
    <dbReference type="NCBI Taxonomy" id="1306852"/>
    <lineage>
        <taxon>Bacteria</taxon>
        <taxon>Bacillati</taxon>
        <taxon>Bacillota</taxon>
        <taxon>Bacilli</taxon>
        <taxon>Bacillales</taxon>
        <taxon>Paenibacillaceae</taxon>
        <taxon>Paenibacillus</taxon>
    </lineage>
</organism>
<dbReference type="PANTHER" id="PTHR42901">
    <property type="entry name" value="ALCOHOL DEHYDROGENASE"/>
    <property type="match status" value="1"/>
</dbReference>
<evidence type="ECO:0000256" key="1">
    <source>
        <dbReference type="ARBA" id="ARBA00006484"/>
    </source>
</evidence>
<dbReference type="CDD" id="cd05233">
    <property type="entry name" value="SDR_c"/>
    <property type="match status" value="1"/>
</dbReference>
<sequence length="261" mass="28912">MIPIQNKWTLITGASSGIGEAFAHEFAAKGSHLILVARSEDKLIALAEKLQKVHRIRAEVLVADLSQEGSPNKLYQQCMERGLNVDILINNAGFATHGLFEQLSGSRQHEEVMLNVLAVLDLTHLFLPDMLKRKSGVIINVASTAGFQPLPNMAVYGATKAFVLSFTQALWEENRKRGVQFLALCPGATETEFFNVVGADEASVGKRDTPENVVQVALRSLQAKKVFAVPGFTNYISAQMSRFFTRKQMLYIVGRMLRPRH</sequence>
<dbReference type="PRINTS" id="PR00081">
    <property type="entry name" value="GDHRDH"/>
</dbReference>
<dbReference type="Gene3D" id="3.40.50.720">
    <property type="entry name" value="NAD(P)-binding Rossmann-like Domain"/>
    <property type="match status" value="1"/>
</dbReference>
<dbReference type="PRINTS" id="PR00080">
    <property type="entry name" value="SDRFAMILY"/>
</dbReference>
<dbReference type="RefSeq" id="WP_060624213.1">
    <property type="nucleotide sequence ID" value="NZ_LCZJ02000025.1"/>
</dbReference>
<dbReference type="EMBL" id="LCZJ02000025">
    <property type="protein sequence ID" value="KTD85939.1"/>
    <property type="molecule type" value="Genomic_DNA"/>
</dbReference>
<dbReference type="PANTHER" id="PTHR42901:SF1">
    <property type="entry name" value="ALCOHOL DEHYDROGENASE"/>
    <property type="match status" value="1"/>
</dbReference>
<dbReference type="InterPro" id="IPR036291">
    <property type="entry name" value="NAD(P)-bd_dom_sf"/>
</dbReference>
<reference evidence="4 5" key="1">
    <citation type="journal article" date="2015" name="Int. Biodeterior. Biodegradation">
        <title>Physiological and genetic screening methods for the isolation of methyl tert-butyl ether-degrading bacteria for bioremediation purposes.</title>
        <authorList>
            <person name="Guisado I.M."/>
            <person name="Purswani J."/>
            <person name="Gonzalez Lopez J."/>
            <person name="Pozo C."/>
        </authorList>
    </citation>
    <scope>NUCLEOTIDE SEQUENCE [LARGE SCALE GENOMIC DNA]</scope>
    <source>
        <strain evidence="4 5">SH7</strain>
    </source>
</reference>
<keyword evidence="2" id="KW-0560">Oxidoreductase</keyword>
<dbReference type="PIRSF" id="PIRSF000126">
    <property type="entry name" value="11-beta-HSD1"/>
    <property type="match status" value="1"/>
</dbReference>
<dbReference type="OrthoDB" id="9808814at2"/>
<evidence type="ECO:0000256" key="3">
    <source>
        <dbReference type="RuleBase" id="RU000363"/>
    </source>
</evidence>
<comment type="similarity">
    <text evidence="1 3">Belongs to the short-chain dehydrogenases/reductases (SDR) family.</text>
</comment>
<dbReference type="InterPro" id="IPR002347">
    <property type="entry name" value="SDR_fam"/>
</dbReference>
<evidence type="ECO:0000313" key="4">
    <source>
        <dbReference type="EMBL" id="KTD85939.1"/>
    </source>
</evidence>
<evidence type="ECO:0000313" key="5">
    <source>
        <dbReference type="Proteomes" id="UP000054709"/>
    </source>
</evidence>
<dbReference type="Proteomes" id="UP000054709">
    <property type="component" value="Unassembled WGS sequence"/>
</dbReference>
<evidence type="ECO:0000256" key="2">
    <source>
        <dbReference type="ARBA" id="ARBA00023002"/>
    </source>
</evidence>
<protein>
    <submittedName>
        <fullName evidence="4">Oxidoreductase</fullName>
    </submittedName>
</protein>
<dbReference type="AlphaFoldDB" id="A0A0W1AXF2"/>
<name>A0A0W1AXF2_9BACL</name>
<proteinExistence type="inferred from homology"/>
<keyword evidence="5" id="KW-1185">Reference proteome</keyword>
<comment type="caution">
    <text evidence="4">The sequence shown here is derived from an EMBL/GenBank/DDBJ whole genome shotgun (WGS) entry which is preliminary data.</text>
</comment>